<proteinExistence type="predicted"/>
<accession>A0ACB6ZGL8</accession>
<reference evidence="1" key="1">
    <citation type="submission" date="2019-10" db="EMBL/GenBank/DDBJ databases">
        <authorList>
            <consortium name="DOE Joint Genome Institute"/>
            <person name="Kuo A."/>
            <person name="Miyauchi S."/>
            <person name="Kiss E."/>
            <person name="Drula E."/>
            <person name="Kohler A."/>
            <person name="Sanchez-Garcia M."/>
            <person name="Andreopoulos B."/>
            <person name="Barry K.W."/>
            <person name="Bonito G."/>
            <person name="Buee M."/>
            <person name="Carver A."/>
            <person name="Chen C."/>
            <person name="Cichocki N."/>
            <person name="Clum A."/>
            <person name="Culley D."/>
            <person name="Crous P.W."/>
            <person name="Fauchery L."/>
            <person name="Girlanda M."/>
            <person name="Hayes R."/>
            <person name="Keri Z."/>
            <person name="Labutti K."/>
            <person name="Lipzen A."/>
            <person name="Lombard V."/>
            <person name="Magnuson J."/>
            <person name="Maillard F."/>
            <person name="Morin E."/>
            <person name="Murat C."/>
            <person name="Nolan M."/>
            <person name="Ohm R."/>
            <person name="Pangilinan J."/>
            <person name="Pereira M."/>
            <person name="Perotto S."/>
            <person name="Peter M."/>
            <person name="Riley R."/>
            <person name="Sitrit Y."/>
            <person name="Stielow B."/>
            <person name="Szollosi G."/>
            <person name="Zifcakova L."/>
            <person name="Stursova M."/>
            <person name="Spatafora J.W."/>
            <person name="Tedersoo L."/>
            <person name="Vaario L.-M."/>
            <person name="Yamada A."/>
            <person name="Yan M."/>
            <person name="Wang P."/>
            <person name="Xu J."/>
            <person name="Bruns T."/>
            <person name="Baldrian P."/>
            <person name="Vilgalys R."/>
            <person name="Henrissat B."/>
            <person name="Grigoriev I.V."/>
            <person name="Hibbett D."/>
            <person name="Nagy L.G."/>
            <person name="Martin F.M."/>
        </authorList>
    </citation>
    <scope>NUCLEOTIDE SEQUENCE</scope>
    <source>
        <strain evidence="1">P2</strain>
    </source>
</reference>
<evidence type="ECO:0000313" key="2">
    <source>
        <dbReference type="Proteomes" id="UP000886501"/>
    </source>
</evidence>
<dbReference type="Proteomes" id="UP000886501">
    <property type="component" value="Unassembled WGS sequence"/>
</dbReference>
<sequence>MLEVSLIDHCFPLPLTSVFLLHLSLLHILDTLYIPPFSASMHRCRRNHTHPKSCRLLRLTSFPPSTSPMALTLASVLPLSSCWLLWSSVRSPIPFLRLSYVHTHAQSPINIQSGTQHRFLICIYLSFIPFFHL</sequence>
<comment type="caution">
    <text evidence="1">The sequence shown here is derived from an EMBL/GenBank/DDBJ whole genome shotgun (WGS) entry which is preliminary data.</text>
</comment>
<dbReference type="EMBL" id="MU118009">
    <property type="protein sequence ID" value="KAF9648714.1"/>
    <property type="molecule type" value="Genomic_DNA"/>
</dbReference>
<protein>
    <submittedName>
        <fullName evidence="1">Uncharacterized protein</fullName>
    </submittedName>
</protein>
<keyword evidence="2" id="KW-1185">Reference proteome</keyword>
<reference evidence="1" key="2">
    <citation type="journal article" date="2020" name="Nat. Commun.">
        <title>Large-scale genome sequencing of mycorrhizal fungi provides insights into the early evolution of symbiotic traits.</title>
        <authorList>
            <person name="Miyauchi S."/>
            <person name="Kiss E."/>
            <person name="Kuo A."/>
            <person name="Drula E."/>
            <person name="Kohler A."/>
            <person name="Sanchez-Garcia M."/>
            <person name="Morin E."/>
            <person name="Andreopoulos B."/>
            <person name="Barry K.W."/>
            <person name="Bonito G."/>
            <person name="Buee M."/>
            <person name="Carver A."/>
            <person name="Chen C."/>
            <person name="Cichocki N."/>
            <person name="Clum A."/>
            <person name="Culley D."/>
            <person name="Crous P.W."/>
            <person name="Fauchery L."/>
            <person name="Girlanda M."/>
            <person name="Hayes R.D."/>
            <person name="Keri Z."/>
            <person name="LaButti K."/>
            <person name="Lipzen A."/>
            <person name="Lombard V."/>
            <person name="Magnuson J."/>
            <person name="Maillard F."/>
            <person name="Murat C."/>
            <person name="Nolan M."/>
            <person name="Ohm R.A."/>
            <person name="Pangilinan J."/>
            <person name="Pereira M.F."/>
            <person name="Perotto S."/>
            <person name="Peter M."/>
            <person name="Pfister S."/>
            <person name="Riley R."/>
            <person name="Sitrit Y."/>
            <person name="Stielow J.B."/>
            <person name="Szollosi G."/>
            <person name="Zifcakova L."/>
            <person name="Stursova M."/>
            <person name="Spatafora J.W."/>
            <person name="Tedersoo L."/>
            <person name="Vaario L.M."/>
            <person name="Yamada A."/>
            <person name="Yan M."/>
            <person name="Wang P."/>
            <person name="Xu J."/>
            <person name="Bruns T."/>
            <person name="Baldrian P."/>
            <person name="Vilgalys R."/>
            <person name="Dunand C."/>
            <person name="Henrissat B."/>
            <person name="Grigoriev I.V."/>
            <person name="Hibbett D."/>
            <person name="Nagy L.G."/>
            <person name="Martin F.M."/>
        </authorList>
    </citation>
    <scope>NUCLEOTIDE SEQUENCE</scope>
    <source>
        <strain evidence="1">P2</strain>
    </source>
</reference>
<gene>
    <name evidence="1" type="ORF">BDM02DRAFT_2089170</name>
</gene>
<name>A0ACB6ZGL8_THEGA</name>
<evidence type="ECO:0000313" key="1">
    <source>
        <dbReference type="EMBL" id="KAF9648714.1"/>
    </source>
</evidence>
<organism evidence="1 2">
    <name type="scientific">Thelephora ganbajun</name>
    <name type="common">Ganba fungus</name>
    <dbReference type="NCBI Taxonomy" id="370292"/>
    <lineage>
        <taxon>Eukaryota</taxon>
        <taxon>Fungi</taxon>
        <taxon>Dikarya</taxon>
        <taxon>Basidiomycota</taxon>
        <taxon>Agaricomycotina</taxon>
        <taxon>Agaricomycetes</taxon>
        <taxon>Thelephorales</taxon>
        <taxon>Thelephoraceae</taxon>
        <taxon>Thelephora</taxon>
    </lineage>
</organism>